<comment type="caution">
    <text evidence="7">The sequence shown here is derived from an EMBL/GenBank/DDBJ whole genome shotgun (WGS) entry which is preliminary data.</text>
</comment>
<evidence type="ECO:0000256" key="4">
    <source>
        <dbReference type="ARBA" id="ARBA00022989"/>
    </source>
</evidence>
<comment type="subcellular location">
    <subcellularLocation>
        <location evidence="1">Cell membrane</location>
        <topology evidence="1">Multi-pass membrane protein</topology>
    </subcellularLocation>
</comment>
<dbReference type="PANTHER" id="PTHR33931">
    <property type="entry name" value="HOLIN-LIKE PROTEIN CIDA-RELATED"/>
    <property type="match status" value="1"/>
</dbReference>
<keyword evidence="8" id="KW-1185">Reference proteome</keyword>
<dbReference type="Pfam" id="PF03788">
    <property type="entry name" value="LrgA"/>
    <property type="match status" value="1"/>
</dbReference>
<dbReference type="InterPro" id="IPR005538">
    <property type="entry name" value="LrgA/CidA"/>
</dbReference>
<name>A0ABR5MKW9_9BACI</name>
<keyword evidence="4 6" id="KW-1133">Transmembrane helix</keyword>
<evidence type="ECO:0000256" key="3">
    <source>
        <dbReference type="ARBA" id="ARBA00022692"/>
    </source>
</evidence>
<feature type="transmembrane region" description="Helical" evidence="6">
    <location>
        <begin position="86"/>
        <end position="111"/>
    </location>
</feature>
<keyword evidence="7" id="KW-0378">Hydrolase</keyword>
<organism evidence="7 8">
    <name type="scientific">Oceanobacillus caeni</name>
    <dbReference type="NCBI Taxonomy" id="405946"/>
    <lineage>
        <taxon>Bacteria</taxon>
        <taxon>Bacillati</taxon>
        <taxon>Bacillota</taxon>
        <taxon>Bacilli</taxon>
        <taxon>Bacillales</taxon>
        <taxon>Bacillaceae</taxon>
        <taxon>Oceanobacillus</taxon>
    </lineage>
</organism>
<evidence type="ECO:0000256" key="2">
    <source>
        <dbReference type="ARBA" id="ARBA00022475"/>
    </source>
</evidence>
<dbReference type="NCBIfam" id="NF002460">
    <property type="entry name" value="PRK01658.1"/>
    <property type="match status" value="1"/>
</dbReference>
<feature type="transmembrane region" description="Helical" evidence="6">
    <location>
        <begin position="59"/>
        <end position="80"/>
    </location>
</feature>
<evidence type="ECO:0000256" key="1">
    <source>
        <dbReference type="ARBA" id="ARBA00004651"/>
    </source>
</evidence>
<proteinExistence type="predicted"/>
<evidence type="ECO:0000313" key="8">
    <source>
        <dbReference type="Proteomes" id="UP000037854"/>
    </source>
</evidence>
<keyword evidence="2" id="KW-1003">Cell membrane</keyword>
<sequence length="115" mass="13206">MKITLHIIILCLLASLGNWIQHTFHLLIPGSVIGMIILFILLFFNIVKLSWIDEGAKFMVRHLTLFFIPATVGIIDYFDLFLGKGILLFFIVIISTILVMVSSGWISQWLIMRKE</sequence>
<accession>A0ABR5MKW9</accession>
<dbReference type="GO" id="GO:0016787">
    <property type="term" value="F:hydrolase activity"/>
    <property type="evidence" value="ECO:0007669"/>
    <property type="project" value="UniProtKB-KW"/>
</dbReference>
<gene>
    <name evidence="7" type="ORF">AFL42_05795</name>
</gene>
<evidence type="ECO:0000256" key="6">
    <source>
        <dbReference type="SAM" id="Phobius"/>
    </source>
</evidence>
<dbReference type="PANTHER" id="PTHR33931:SF2">
    <property type="entry name" value="HOLIN-LIKE PROTEIN CIDA"/>
    <property type="match status" value="1"/>
</dbReference>
<protein>
    <submittedName>
        <fullName evidence="7">Murein hydrolase transporter LrgA</fullName>
    </submittedName>
</protein>
<dbReference type="Proteomes" id="UP000037854">
    <property type="component" value="Unassembled WGS sequence"/>
</dbReference>
<evidence type="ECO:0000313" key="7">
    <source>
        <dbReference type="EMBL" id="KPH76503.1"/>
    </source>
</evidence>
<evidence type="ECO:0000256" key="5">
    <source>
        <dbReference type="ARBA" id="ARBA00023136"/>
    </source>
</evidence>
<keyword evidence="3 6" id="KW-0812">Transmembrane</keyword>
<dbReference type="EMBL" id="LGTK01000014">
    <property type="protein sequence ID" value="KPH76503.1"/>
    <property type="molecule type" value="Genomic_DNA"/>
</dbReference>
<feature type="transmembrane region" description="Helical" evidence="6">
    <location>
        <begin position="27"/>
        <end position="47"/>
    </location>
</feature>
<keyword evidence="5 6" id="KW-0472">Membrane</keyword>
<reference evidence="7 8" key="1">
    <citation type="submission" date="2015-07" db="EMBL/GenBank/DDBJ databases">
        <title>High-quality draft genome sequence of Oceanobacillus caeni HM6, a bacillus isolated from a human feces.</title>
        <authorList>
            <person name="Kumar J."/>
            <person name="Verma M.K."/>
            <person name="Pandey R."/>
            <person name="Bhambi M."/>
            <person name="Chauhan N."/>
        </authorList>
    </citation>
    <scope>NUCLEOTIDE SEQUENCE [LARGE SCALE GENOMIC DNA]</scope>
    <source>
        <strain evidence="7 8">HM6</strain>
    </source>
</reference>